<accession>A0AAD5RGK6</accession>
<keyword evidence="3" id="KW-0592">Phosphate transport</keyword>
<gene>
    <name evidence="10" type="ORF">MKZ38_009951</name>
</gene>
<dbReference type="Proteomes" id="UP001201980">
    <property type="component" value="Unassembled WGS sequence"/>
</dbReference>
<feature type="transmembrane region" description="Helical" evidence="8">
    <location>
        <begin position="462"/>
        <end position="483"/>
    </location>
</feature>
<feature type="region of interest" description="Disordered" evidence="7">
    <location>
        <begin position="1"/>
        <end position="22"/>
    </location>
</feature>
<dbReference type="Pfam" id="PF00083">
    <property type="entry name" value="Sugar_tr"/>
    <property type="match status" value="1"/>
</dbReference>
<protein>
    <recommendedName>
        <fullName evidence="9">Major facilitator superfamily (MFS) profile domain-containing protein</fullName>
    </recommendedName>
</protein>
<dbReference type="GO" id="GO:0016020">
    <property type="term" value="C:membrane"/>
    <property type="evidence" value="ECO:0007669"/>
    <property type="project" value="UniProtKB-SubCell"/>
</dbReference>
<evidence type="ECO:0000256" key="5">
    <source>
        <dbReference type="ARBA" id="ARBA00022989"/>
    </source>
</evidence>
<reference evidence="10" key="1">
    <citation type="submission" date="2022-07" db="EMBL/GenBank/DDBJ databases">
        <title>Draft genome sequence of Zalerion maritima ATCC 34329, a (micro)plastics degrading marine fungus.</title>
        <authorList>
            <person name="Paco A."/>
            <person name="Goncalves M.F.M."/>
            <person name="Rocha-Santos T.A.P."/>
            <person name="Alves A."/>
        </authorList>
    </citation>
    <scope>NUCLEOTIDE SEQUENCE</scope>
    <source>
        <strain evidence="10">ATCC 34329</strain>
    </source>
</reference>
<keyword evidence="6 8" id="KW-0472">Membrane</keyword>
<feature type="transmembrane region" description="Helical" evidence="8">
    <location>
        <begin position="436"/>
        <end position="456"/>
    </location>
</feature>
<dbReference type="InterPro" id="IPR005828">
    <property type="entry name" value="MFS_sugar_transport-like"/>
</dbReference>
<feature type="transmembrane region" description="Helical" evidence="8">
    <location>
        <begin position="557"/>
        <end position="575"/>
    </location>
</feature>
<feature type="domain" description="Major facilitator superfamily (MFS) profile" evidence="9">
    <location>
        <begin position="61"/>
        <end position="580"/>
    </location>
</feature>
<keyword evidence="11" id="KW-1185">Reference proteome</keyword>
<evidence type="ECO:0000313" key="10">
    <source>
        <dbReference type="EMBL" id="KAJ2892342.1"/>
    </source>
</evidence>
<name>A0AAD5RGK6_9PEZI</name>
<evidence type="ECO:0000313" key="11">
    <source>
        <dbReference type="Proteomes" id="UP001201980"/>
    </source>
</evidence>
<comment type="caution">
    <text evidence="10">The sequence shown here is derived from an EMBL/GenBank/DDBJ whole genome shotgun (WGS) entry which is preliminary data.</text>
</comment>
<feature type="transmembrane region" description="Helical" evidence="8">
    <location>
        <begin position="360"/>
        <end position="384"/>
    </location>
</feature>
<dbReference type="GO" id="GO:0005315">
    <property type="term" value="F:phosphate transmembrane transporter activity"/>
    <property type="evidence" value="ECO:0007669"/>
    <property type="project" value="InterPro"/>
</dbReference>
<dbReference type="PANTHER" id="PTHR24064">
    <property type="entry name" value="SOLUTE CARRIER FAMILY 22 MEMBER"/>
    <property type="match status" value="1"/>
</dbReference>
<dbReference type="AlphaFoldDB" id="A0AAD5RGK6"/>
<evidence type="ECO:0000259" key="9">
    <source>
        <dbReference type="PROSITE" id="PS50850"/>
    </source>
</evidence>
<evidence type="ECO:0000256" key="3">
    <source>
        <dbReference type="ARBA" id="ARBA00022592"/>
    </source>
</evidence>
<evidence type="ECO:0000256" key="2">
    <source>
        <dbReference type="ARBA" id="ARBA00022448"/>
    </source>
</evidence>
<proteinExistence type="predicted"/>
<feature type="transmembrane region" description="Helical" evidence="8">
    <location>
        <begin position="404"/>
        <end position="424"/>
    </location>
</feature>
<dbReference type="SUPFAM" id="SSF103473">
    <property type="entry name" value="MFS general substrate transporter"/>
    <property type="match status" value="1"/>
</dbReference>
<feature type="transmembrane region" description="Helical" evidence="8">
    <location>
        <begin position="211"/>
        <end position="237"/>
    </location>
</feature>
<dbReference type="InterPro" id="IPR036259">
    <property type="entry name" value="MFS_trans_sf"/>
</dbReference>
<dbReference type="PROSITE" id="PS50850">
    <property type="entry name" value="MFS"/>
    <property type="match status" value="1"/>
</dbReference>
<feature type="transmembrane region" description="Helical" evidence="8">
    <location>
        <begin position="147"/>
        <end position="166"/>
    </location>
</feature>
<dbReference type="InterPro" id="IPR004738">
    <property type="entry name" value="Phos_permease"/>
</dbReference>
<dbReference type="PROSITE" id="PS00217">
    <property type="entry name" value="SUGAR_TRANSPORT_2"/>
    <property type="match status" value="1"/>
</dbReference>
<dbReference type="EMBL" id="JAKWBI020000829">
    <property type="protein sequence ID" value="KAJ2892342.1"/>
    <property type="molecule type" value="Genomic_DNA"/>
</dbReference>
<evidence type="ECO:0000256" key="7">
    <source>
        <dbReference type="SAM" id="MobiDB-lite"/>
    </source>
</evidence>
<feature type="transmembrane region" description="Helical" evidence="8">
    <location>
        <begin position="261"/>
        <end position="279"/>
    </location>
</feature>
<organism evidence="10 11">
    <name type="scientific">Zalerion maritima</name>
    <dbReference type="NCBI Taxonomy" id="339359"/>
    <lineage>
        <taxon>Eukaryota</taxon>
        <taxon>Fungi</taxon>
        <taxon>Dikarya</taxon>
        <taxon>Ascomycota</taxon>
        <taxon>Pezizomycotina</taxon>
        <taxon>Sordariomycetes</taxon>
        <taxon>Lulworthiomycetidae</taxon>
        <taxon>Lulworthiales</taxon>
        <taxon>Lulworthiaceae</taxon>
        <taxon>Zalerion</taxon>
    </lineage>
</organism>
<evidence type="ECO:0000256" key="4">
    <source>
        <dbReference type="ARBA" id="ARBA00022692"/>
    </source>
</evidence>
<feature type="transmembrane region" description="Helical" evidence="8">
    <location>
        <begin position="114"/>
        <end position="135"/>
    </location>
</feature>
<dbReference type="GO" id="GO:0006817">
    <property type="term" value="P:phosphate ion transport"/>
    <property type="evidence" value="ECO:0007669"/>
    <property type="project" value="UniProtKB-KW"/>
</dbReference>
<dbReference type="InterPro" id="IPR020846">
    <property type="entry name" value="MFS_dom"/>
</dbReference>
<feature type="region of interest" description="Disordered" evidence="7">
    <location>
        <begin position="728"/>
        <end position="765"/>
    </location>
</feature>
<sequence>MEILPEPVSPRTRGPGRTYGRNSPFHNFYNDYSHIADPNLRRRLALSEIDKVPFGWNQVRTVAVTGVGFFIDSYDIFSINLILIFLGLVFYQGSPDDPATHAYGYGGNHGHLPISVSQAIKTSTSAGIIIGQILFGWLADVFGRRRMYGVELGIIVVSTLCCALVSPSPSVSFVGLMVFWRVMMGAGIGGDYPLSSVITSEFAPTRWRGGMIAAVFSMQGIGQLFAAIAALIVTVGFKDSFISIADSDSCDEACQLAADHSWRIIVGVGAVPAVFALYYRVSIPETPRFTFDVSNDVEKADADIRAYIESKSEGKVDKVKQARSKMLASPSLKVPKASWNDFAQYFGQWKNAKVLIGTTLSWFFLDLAFFGLGINTTIVLQAIGYSAPPQAPNNNMYNMLHTNAIGTIILTCAGSIPGYILSIFLIDTVGRKPLQILGFFFLTIIFAVMGFWYHSLSSSSLLALYILAQFLFNLGPNTTTFVIPGECFPTRYRSTAHGFSAAMGKVGAIIAQVISVPLLARGAPPDHYHDCPIRQRQDRTEGDKGDYCTPPPWLDKLMQLFALFMLLGFLVSFLLPETKGITLEELSGEAPTSYNAGRNGSVGPSSALGKKPFCQLKRKLSRNGGASQSPDAMAGVGRGRTWTVWAMARRWNPFAGGQPAGFNYPRERGYWSSSSTGNVPRQRRRIPGFGFMGNADSSPDHITNAVEMTDQSSRRGRSRLRTLFRNRSRRGREGSWMSDSRINGENDEAISPTRASNSRTAGAVGGGEMDVTEGVGVLGAGIGSAGGIGAVGTGGIGGVGVPATGGNTLDDGDTIVPAMPAWGAGWGRIDRGPTPMDGIRLQDVGSLLKQ</sequence>
<feature type="transmembrane region" description="Helical" evidence="8">
    <location>
        <begin position="172"/>
        <end position="190"/>
    </location>
</feature>
<evidence type="ECO:0000256" key="6">
    <source>
        <dbReference type="ARBA" id="ARBA00023136"/>
    </source>
</evidence>
<feature type="transmembrane region" description="Helical" evidence="8">
    <location>
        <begin position="495"/>
        <end position="520"/>
    </location>
</feature>
<keyword evidence="4 8" id="KW-0812">Transmembrane</keyword>
<keyword evidence="5 8" id="KW-1133">Transmembrane helix</keyword>
<keyword evidence="2" id="KW-0813">Transport</keyword>
<feature type="transmembrane region" description="Helical" evidence="8">
    <location>
        <begin position="76"/>
        <end position="94"/>
    </location>
</feature>
<dbReference type="InterPro" id="IPR005829">
    <property type="entry name" value="Sugar_transporter_CS"/>
</dbReference>
<dbReference type="CDD" id="cd17364">
    <property type="entry name" value="MFS_PhT"/>
    <property type="match status" value="1"/>
</dbReference>
<feature type="compositionally biased region" description="Low complexity" evidence="7">
    <location>
        <begin position="10"/>
        <end position="21"/>
    </location>
</feature>
<dbReference type="NCBIfam" id="TIGR00887">
    <property type="entry name" value="2A0109"/>
    <property type="match status" value="1"/>
</dbReference>
<evidence type="ECO:0000256" key="1">
    <source>
        <dbReference type="ARBA" id="ARBA00004141"/>
    </source>
</evidence>
<dbReference type="Gene3D" id="1.20.1250.20">
    <property type="entry name" value="MFS general substrate transporter like domains"/>
    <property type="match status" value="2"/>
</dbReference>
<evidence type="ECO:0000256" key="8">
    <source>
        <dbReference type="SAM" id="Phobius"/>
    </source>
</evidence>
<comment type="subcellular location">
    <subcellularLocation>
        <location evidence="1">Membrane</location>
        <topology evidence="1">Multi-pass membrane protein</topology>
    </subcellularLocation>
</comment>